<dbReference type="Gene3D" id="1.20.1310.10">
    <property type="entry name" value="Cullin Repeats"/>
    <property type="match status" value="2"/>
</dbReference>
<dbReference type="InterPro" id="IPR016158">
    <property type="entry name" value="Cullin_homology"/>
</dbReference>
<evidence type="ECO:0000313" key="6">
    <source>
        <dbReference type="Proteomes" id="UP001157006"/>
    </source>
</evidence>
<dbReference type="GO" id="GO:0031625">
    <property type="term" value="F:ubiquitin protein ligase binding"/>
    <property type="evidence" value="ECO:0007669"/>
    <property type="project" value="InterPro"/>
</dbReference>
<dbReference type="InterPro" id="IPR036317">
    <property type="entry name" value="Cullin_homology_sf"/>
</dbReference>
<evidence type="ECO:0000256" key="2">
    <source>
        <dbReference type="PROSITE-ProRule" id="PRU00330"/>
    </source>
</evidence>
<dbReference type="PROSITE" id="PS50069">
    <property type="entry name" value="CULLIN_2"/>
    <property type="match status" value="1"/>
</dbReference>
<dbReference type="InterPro" id="IPR016159">
    <property type="entry name" value="Cullin_repeat-like_dom_sf"/>
</dbReference>
<evidence type="ECO:0000313" key="5">
    <source>
        <dbReference type="EMBL" id="CAI8608916.1"/>
    </source>
</evidence>
<dbReference type="SUPFAM" id="SSF75632">
    <property type="entry name" value="Cullin homology domain"/>
    <property type="match status" value="1"/>
</dbReference>
<feature type="domain" description="Cullin family profile" evidence="4">
    <location>
        <begin position="216"/>
        <end position="292"/>
    </location>
</feature>
<keyword evidence="6" id="KW-1185">Reference proteome</keyword>
<gene>
    <name evidence="5" type="ORF">VFH_IV108400</name>
</gene>
<evidence type="ECO:0000256" key="3">
    <source>
        <dbReference type="RuleBase" id="RU003829"/>
    </source>
</evidence>
<evidence type="ECO:0000259" key="4">
    <source>
        <dbReference type="PROSITE" id="PS50069"/>
    </source>
</evidence>
<dbReference type="EMBL" id="OX451739">
    <property type="protein sequence ID" value="CAI8608916.1"/>
    <property type="molecule type" value="Genomic_DNA"/>
</dbReference>
<evidence type="ECO:0000256" key="1">
    <source>
        <dbReference type="ARBA" id="ARBA00006019"/>
    </source>
</evidence>
<reference evidence="5 6" key="1">
    <citation type="submission" date="2023-01" db="EMBL/GenBank/DDBJ databases">
        <authorList>
            <person name="Kreplak J."/>
        </authorList>
    </citation>
    <scope>NUCLEOTIDE SEQUENCE [LARGE SCALE GENOMIC DNA]</scope>
</reference>
<organism evidence="5 6">
    <name type="scientific">Vicia faba</name>
    <name type="common">Broad bean</name>
    <name type="synonym">Faba vulgaris</name>
    <dbReference type="NCBI Taxonomy" id="3906"/>
    <lineage>
        <taxon>Eukaryota</taxon>
        <taxon>Viridiplantae</taxon>
        <taxon>Streptophyta</taxon>
        <taxon>Embryophyta</taxon>
        <taxon>Tracheophyta</taxon>
        <taxon>Spermatophyta</taxon>
        <taxon>Magnoliopsida</taxon>
        <taxon>eudicotyledons</taxon>
        <taxon>Gunneridae</taxon>
        <taxon>Pentapetalae</taxon>
        <taxon>rosids</taxon>
        <taxon>fabids</taxon>
        <taxon>Fabales</taxon>
        <taxon>Fabaceae</taxon>
        <taxon>Papilionoideae</taxon>
        <taxon>50 kb inversion clade</taxon>
        <taxon>NPAAA clade</taxon>
        <taxon>Hologalegina</taxon>
        <taxon>IRL clade</taxon>
        <taxon>Fabeae</taxon>
        <taxon>Vicia</taxon>
    </lineage>
</organism>
<accession>A0AAV1AGC3</accession>
<proteinExistence type="inferred from homology"/>
<dbReference type="Pfam" id="PF00888">
    <property type="entry name" value="Cullin"/>
    <property type="match status" value="1"/>
</dbReference>
<dbReference type="AlphaFoldDB" id="A0AAV1AGC3"/>
<name>A0AAV1AGC3_VICFA</name>
<dbReference type="SUPFAM" id="SSF74788">
    <property type="entry name" value="Cullin repeat-like"/>
    <property type="match status" value="1"/>
</dbReference>
<dbReference type="InterPro" id="IPR001373">
    <property type="entry name" value="Cullin_N"/>
</dbReference>
<comment type="similarity">
    <text evidence="1 2 3">Belongs to the cullin family.</text>
</comment>
<dbReference type="SUPFAM" id="SSF52058">
    <property type="entry name" value="L domain-like"/>
    <property type="match status" value="1"/>
</dbReference>
<dbReference type="InterPro" id="IPR045093">
    <property type="entry name" value="Cullin"/>
</dbReference>
<protein>
    <recommendedName>
        <fullName evidence="4">Cullin family profile domain-containing protein</fullName>
    </recommendedName>
</protein>
<sequence>MHDSVHDLAMYVASVDFRGTSYVRHLSLTENTGLDEIPFSQLVFTKSILFPIVGVGSNSTTFLNRCMSACKHLRVFFDLSYSAYETLPAIGKLVLLKYLSLENSKKIKRLPDSICNFLRLKKNVISLQHLEITTKQHVTTEGMALVKHAEDAASNKKADKKDIVSTQDKVFVRKVIEFHDKYLAYVNSCFQNHTLFHKALKEAFKVFCNKGVAGNSSAELLATFCDNILKKGGSEKLSDETIEETLEKVVKLLAYISDKDLFAEFYRKNLARRLLFDKSADDNHERSILTKIFAGEGDTIYAAALQMELLHCI</sequence>
<dbReference type="PANTHER" id="PTHR11932">
    <property type="entry name" value="CULLIN"/>
    <property type="match status" value="1"/>
</dbReference>
<dbReference type="GO" id="GO:0006511">
    <property type="term" value="P:ubiquitin-dependent protein catabolic process"/>
    <property type="evidence" value="ECO:0007669"/>
    <property type="project" value="InterPro"/>
</dbReference>
<dbReference type="Proteomes" id="UP001157006">
    <property type="component" value="Chromosome 4"/>
</dbReference>